<keyword evidence="4" id="KW-1185">Reference proteome</keyword>
<accession>A0A180GDW9</accession>
<evidence type="ECO:0000313" key="3">
    <source>
        <dbReference type="EnsemblFungi" id="PTTG_28194-t43_1-p1"/>
    </source>
</evidence>
<evidence type="ECO:0000256" key="1">
    <source>
        <dbReference type="SAM" id="MobiDB-lite"/>
    </source>
</evidence>
<protein>
    <submittedName>
        <fullName evidence="2 3">Uncharacterized protein</fullName>
    </submittedName>
</protein>
<evidence type="ECO:0000313" key="4">
    <source>
        <dbReference type="Proteomes" id="UP000005240"/>
    </source>
</evidence>
<dbReference type="EMBL" id="ADAS02000094">
    <property type="protein sequence ID" value="OAV90764.1"/>
    <property type="molecule type" value="Genomic_DNA"/>
</dbReference>
<feature type="region of interest" description="Disordered" evidence="1">
    <location>
        <begin position="38"/>
        <end position="82"/>
    </location>
</feature>
<organism evidence="2">
    <name type="scientific">Puccinia triticina (isolate 1-1 / race 1 (BBBD))</name>
    <name type="common">Brown leaf rust fungus</name>
    <dbReference type="NCBI Taxonomy" id="630390"/>
    <lineage>
        <taxon>Eukaryota</taxon>
        <taxon>Fungi</taxon>
        <taxon>Dikarya</taxon>
        <taxon>Basidiomycota</taxon>
        <taxon>Pucciniomycotina</taxon>
        <taxon>Pucciniomycetes</taxon>
        <taxon>Pucciniales</taxon>
        <taxon>Pucciniaceae</taxon>
        <taxon>Puccinia</taxon>
    </lineage>
</organism>
<evidence type="ECO:0000313" key="2">
    <source>
        <dbReference type="EMBL" id="OAV90764.1"/>
    </source>
</evidence>
<reference evidence="2" key="1">
    <citation type="submission" date="2009-11" db="EMBL/GenBank/DDBJ databases">
        <authorList>
            <consortium name="The Broad Institute Genome Sequencing Platform"/>
            <person name="Ward D."/>
            <person name="Feldgarden M."/>
            <person name="Earl A."/>
            <person name="Young S.K."/>
            <person name="Zeng Q."/>
            <person name="Koehrsen M."/>
            <person name="Alvarado L."/>
            <person name="Berlin A."/>
            <person name="Bochicchio J."/>
            <person name="Borenstein D."/>
            <person name="Chapman S.B."/>
            <person name="Chen Z."/>
            <person name="Engels R."/>
            <person name="Freedman E."/>
            <person name="Gellesch M."/>
            <person name="Goldberg J."/>
            <person name="Griggs A."/>
            <person name="Gujja S."/>
            <person name="Heilman E."/>
            <person name="Heiman D."/>
            <person name="Hepburn T."/>
            <person name="Howarth C."/>
            <person name="Jen D."/>
            <person name="Larson L."/>
            <person name="Lewis B."/>
            <person name="Mehta T."/>
            <person name="Park D."/>
            <person name="Pearson M."/>
            <person name="Roberts A."/>
            <person name="Saif S."/>
            <person name="Shea T."/>
            <person name="Shenoy N."/>
            <person name="Sisk P."/>
            <person name="Stolte C."/>
            <person name="Sykes S."/>
            <person name="Thomson T."/>
            <person name="Walk T."/>
            <person name="White J."/>
            <person name="Yandava C."/>
            <person name="Izard J."/>
            <person name="Baranova O.V."/>
            <person name="Blanton J.M."/>
            <person name="Tanner A.C."/>
            <person name="Dewhirst F.E."/>
            <person name="Haas B."/>
            <person name="Nusbaum C."/>
            <person name="Birren B."/>
        </authorList>
    </citation>
    <scope>NUCLEOTIDE SEQUENCE [LARGE SCALE GENOMIC DNA]</scope>
    <source>
        <strain evidence="2">1-1 BBBD Race 1</strain>
    </source>
</reference>
<dbReference type="VEuPathDB" id="FungiDB:PTTG_28194"/>
<sequence>MQSQQWLVHTHPGSVHRQRVHTTLASEGLPESSVRIQAHHPSSTIRGQEGTPAALARQRAHNKRSAQQTAPPRKGPDSCLEARPSIVAPSSAAPNVPSRTLWDQDVWQCGCQSPAQQVGHASVSLPGLGRSERRRHSQWEARTLRDGQAARQARQPCRPWEDHGASDEPPTPPLWTASLLSKKDWDPAPPLGRVFSVTEAERR</sequence>
<dbReference type="EnsemblFungi" id="PTTG_28194-t43_1">
    <property type="protein sequence ID" value="PTTG_28194-t43_1-p1"/>
    <property type="gene ID" value="PTTG_28194"/>
</dbReference>
<reference evidence="2" key="2">
    <citation type="submission" date="2016-05" db="EMBL/GenBank/DDBJ databases">
        <title>Comparative analysis highlights variable genome content of wheat rusts and divergence of the mating loci.</title>
        <authorList>
            <person name="Cuomo C.A."/>
            <person name="Bakkeren G."/>
            <person name="Szabo L."/>
            <person name="Khalil H."/>
            <person name="Joly D."/>
            <person name="Goldberg J."/>
            <person name="Young S."/>
            <person name="Zeng Q."/>
            <person name="Fellers J."/>
        </authorList>
    </citation>
    <scope>NUCLEOTIDE SEQUENCE [LARGE SCALE GENOMIC DNA]</scope>
    <source>
        <strain evidence="2">1-1 BBBD Race 1</strain>
    </source>
</reference>
<feature type="region of interest" description="Disordered" evidence="1">
    <location>
        <begin position="114"/>
        <end position="203"/>
    </location>
</feature>
<dbReference type="AlphaFoldDB" id="A0A180GDW9"/>
<name>A0A180GDW9_PUCT1</name>
<reference evidence="3 4" key="3">
    <citation type="journal article" date="2017" name="G3 (Bethesda)">
        <title>Comparative analysis highlights variable genome content of wheat rusts and divergence of the mating loci.</title>
        <authorList>
            <person name="Cuomo C.A."/>
            <person name="Bakkeren G."/>
            <person name="Khalil H.B."/>
            <person name="Panwar V."/>
            <person name="Joly D."/>
            <person name="Linning R."/>
            <person name="Sakthikumar S."/>
            <person name="Song X."/>
            <person name="Adiconis X."/>
            <person name="Fan L."/>
            <person name="Goldberg J.M."/>
            <person name="Levin J.Z."/>
            <person name="Young S."/>
            <person name="Zeng Q."/>
            <person name="Anikster Y."/>
            <person name="Bruce M."/>
            <person name="Wang M."/>
            <person name="Yin C."/>
            <person name="McCallum B."/>
            <person name="Szabo L.J."/>
            <person name="Hulbert S."/>
            <person name="Chen X."/>
            <person name="Fellers J.P."/>
        </authorList>
    </citation>
    <scope>NUCLEOTIDE SEQUENCE</scope>
    <source>
        <strain evidence="3">isolate 1-1 / race 1 (BBBD)</strain>
        <strain evidence="4">Isolate 1-1 / race 1 (BBBD)</strain>
    </source>
</reference>
<reference evidence="3" key="4">
    <citation type="submission" date="2025-05" db="UniProtKB">
        <authorList>
            <consortium name="EnsemblFungi"/>
        </authorList>
    </citation>
    <scope>IDENTIFICATION</scope>
    <source>
        <strain evidence="3">isolate 1-1 / race 1 (BBBD)</strain>
    </source>
</reference>
<proteinExistence type="predicted"/>
<gene>
    <name evidence="2" type="ORF">PTTG_28194</name>
</gene>
<dbReference type="Proteomes" id="UP000005240">
    <property type="component" value="Unassembled WGS sequence"/>
</dbReference>